<sequence length="145" mass="16828">MHRISPNNPVRRCLFPAEDLVDEAKIDNFTNILQESAATEKLEKMHKWNFDFENEIALEGTWEWFKGNDSADWIGMETQTQAKFACEDALKGTNDENFMTMKLDNELTPKNDKVEKAPMLRKRRKEVVDNAFGGARGVKRRISFE</sequence>
<evidence type="ECO:0000313" key="2">
    <source>
        <dbReference type="EMBL" id="CAG5054163.1"/>
    </source>
</evidence>
<evidence type="ECO:0000313" key="3">
    <source>
        <dbReference type="Proteomes" id="UP000691718"/>
    </source>
</evidence>
<protein>
    <submittedName>
        <fullName evidence="2">(apollo) hypothetical protein</fullName>
    </submittedName>
</protein>
<comment type="caution">
    <text evidence="2">The sequence shown here is derived from an EMBL/GenBank/DDBJ whole genome shotgun (WGS) entry which is preliminary data.</text>
</comment>
<dbReference type="Proteomes" id="UP000691718">
    <property type="component" value="Unassembled WGS sequence"/>
</dbReference>
<evidence type="ECO:0000259" key="1">
    <source>
        <dbReference type="Pfam" id="PF02234"/>
    </source>
</evidence>
<dbReference type="Pfam" id="PF02234">
    <property type="entry name" value="CDI"/>
    <property type="match status" value="1"/>
</dbReference>
<feature type="domain" description="Cyclin-dependent kinase inhibitor" evidence="1">
    <location>
        <begin position="36"/>
        <end position="65"/>
    </location>
</feature>
<dbReference type="AlphaFoldDB" id="A0A8S3Y8B5"/>
<keyword evidence="3" id="KW-1185">Reference proteome</keyword>
<dbReference type="GO" id="GO:0051726">
    <property type="term" value="P:regulation of cell cycle"/>
    <property type="evidence" value="ECO:0007669"/>
    <property type="project" value="InterPro"/>
</dbReference>
<dbReference type="EMBL" id="CAJQZP010001558">
    <property type="protein sequence ID" value="CAG5054163.1"/>
    <property type="molecule type" value="Genomic_DNA"/>
</dbReference>
<organism evidence="2 3">
    <name type="scientific">Parnassius apollo</name>
    <name type="common">Apollo butterfly</name>
    <name type="synonym">Papilio apollo</name>
    <dbReference type="NCBI Taxonomy" id="110799"/>
    <lineage>
        <taxon>Eukaryota</taxon>
        <taxon>Metazoa</taxon>
        <taxon>Ecdysozoa</taxon>
        <taxon>Arthropoda</taxon>
        <taxon>Hexapoda</taxon>
        <taxon>Insecta</taxon>
        <taxon>Pterygota</taxon>
        <taxon>Neoptera</taxon>
        <taxon>Endopterygota</taxon>
        <taxon>Lepidoptera</taxon>
        <taxon>Glossata</taxon>
        <taxon>Ditrysia</taxon>
        <taxon>Papilionoidea</taxon>
        <taxon>Papilionidae</taxon>
        <taxon>Parnassiinae</taxon>
        <taxon>Parnassini</taxon>
        <taxon>Parnassius</taxon>
        <taxon>Parnassius</taxon>
    </lineage>
</organism>
<proteinExistence type="predicted"/>
<name>A0A8S3Y8B5_PARAO</name>
<gene>
    <name evidence="2" type="ORF">PAPOLLO_LOCUS25876</name>
</gene>
<dbReference type="GO" id="GO:0004861">
    <property type="term" value="F:cyclin-dependent protein serine/threonine kinase inhibitor activity"/>
    <property type="evidence" value="ECO:0007669"/>
    <property type="project" value="InterPro"/>
</dbReference>
<reference evidence="2" key="1">
    <citation type="submission" date="2021-04" db="EMBL/GenBank/DDBJ databases">
        <authorList>
            <person name="Tunstrom K."/>
        </authorList>
    </citation>
    <scope>NUCLEOTIDE SEQUENCE</scope>
</reference>
<dbReference type="InterPro" id="IPR003175">
    <property type="entry name" value="CDI_dom"/>
</dbReference>
<dbReference type="OrthoDB" id="9940972at2759"/>
<accession>A0A8S3Y8B5</accession>
<dbReference type="GO" id="GO:0005634">
    <property type="term" value="C:nucleus"/>
    <property type="evidence" value="ECO:0007669"/>
    <property type="project" value="InterPro"/>
</dbReference>